<dbReference type="InterPro" id="IPR036691">
    <property type="entry name" value="Endo/exonu/phosph_ase_sf"/>
</dbReference>
<dbReference type="PANTHER" id="PTHR33710:SF71">
    <property type="entry name" value="ENDONUCLEASE_EXONUCLEASE_PHOSPHATASE DOMAIN-CONTAINING PROTEIN"/>
    <property type="match status" value="1"/>
</dbReference>
<dbReference type="PANTHER" id="PTHR33710">
    <property type="entry name" value="BNAC02G09200D PROTEIN"/>
    <property type="match status" value="1"/>
</dbReference>
<dbReference type="EMBL" id="JAXUIC010000002">
    <property type="protein sequence ID" value="KAK4600991.1"/>
    <property type="molecule type" value="Genomic_DNA"/>
</dbReference>
<gene>
    <name evidence="1" type="ORF">RGQ29_010537</name>
</gene>
<reference evidence="1 2" key="1">
    <citation type="journal article" date="2023" name="G3 (Bethesda)">
        <title>A haplotype-resolved chromosome-scale genome for Quercus rubra L. provides insights into the genetics of adaptive traits for red oak species.</title>
        <authorList>
            <person name="Kapoor B."/>
            <person name="Jenkins J."/>
            <person name="Schmutz J."/>
            <person name="Zhebentyayeva T."/>
            <person name="Kuelheim C."/>
            <person name="Coggeshall M."/>
            <person name="Heim C."/>
            <person name="Lasky J.R."/>
            <person name="Leites L."/>
            <person name="Islam-Faridi N."/>
            <person name="Romero-Severson J."/>
            <person name="DeLeo V.L."/>
            <person name="Lucas S.M."/>
            <person name="Lazic D."/>
            <person name="Gailing O."/>
            <person name="Carlson J."/>
            <person name="Staton M."/>
        </authorList>
    </citation>
    <scope>NUCLEOTIDE SEQUENCE [LARGE SCALE GENOMIC DNA]</scope>
    <source>
        <strain evidence="1">Pseudo-F2</strain>
    </source>
</reference>
<name>A0AAN7G1L3_QUERU</name>
<evidence type="ECO:0000313" key="1">
    <source>
        <dbReference type="EMBL" id="KAK4600991.1"/>
    </source>
</evidence>
<sequence length="100" mass="11533">MLKFFEFIDDMHLIDLPLEGGPYTWTSGSNIPSMSKIDRALVSMDWEAQFPDVIQWVLPRPISDYSPILLEAGGMARGKSPFRFEDMWLKTEGFVETLQF</sequence>
<organism evidence="1 2">
    <name type="scientific">Quercus rubra</name>
    <name type="common">Northern red oak</name>
    <name type="synonym">Quercus borealis</name>
    <dbReference type="NCBI Taxonomy" id="3512"/>
    <lineage>
        <taxon>Eukaryota</taxon>
        <taxon>Viridiplantae</taxon>
        <taxon>Streptophyta</taxon>
        <taxon>Embryophyta</taxon>
        <taxon>Tracheophyta</taxon>
        <taxon>Spermatophyta</taxon>
        <taxon>Magnoliopsida</taxon>
        <taxon>eudicotyledons</taxon>
        <taxon>Gunneridae</taxon>
        <taxon>Pentapetalae</taxon>
        <taxon>rosids</taxon>
        <taxon>fabids</taxon>
        <taxon>Fagales</taxon>
        <taxon>Fagaceae</taxon>
        <taxon>Quercus</taxon>
    </lineage>
</organism>
<dbReference type="AlphaFoldDB" id="A0AAN7G1L3"/>
<protein>
    <submittedName>
        <fullName evidence="1">Uncharacterized protein</fullName>
    </submittedName>
</protein>
<accession>A0AAN7G1L3</accession>
<dbReference type="Proteomes" id="UP001324115">
    <property type="component" value="Unassembled WGS sequence"/>
</dbReference>
<comment type="caution">
    <text evidence="1">The sequence shown here is derived from an EMBL/GenBank/DDBJ whole genome shotgun (WGS) entry which is preliminary data.</text>
</comment>
<dbReference type="Gene3D" id="3.60.10.10">
    <property type="entry name" value="Endonuclease/exonuclease/phosphatase"/>
    <property type="match status" value="1"/>
</dbReference>
<dbReference type="SUPFAM" id="SSF56219">
    <property type="entry name" value="DNase I-like"/>
    <property type="match status" value="1"/>
</dbReference>
<proteinExistence type="predicted"/>
<keyword evidence="2" id="KW-1185">Reference proteome</keyword>
<evidence type="ECO:0000313" key="2">
    <source>
        <dbReference type="Proteomes" id="UP001324115"/>
    </source>
</evidence>